<dbReference type="PROSITE" id="PS00211">
    <property type="entry name" value="ABC_TRANSPORTER_1"/>
    <property type="match status" value="1"/>
</dbReference>
<accession>A0A0S2W522</accession>
<evidence type="ECO:0000313" key="6">
    <source>
        <dbReference type="EMBL" id="ALP94428.1"/>
    </source>
</evidence>
<dbReference type="PROSITE" id="PS50893">
    <property type="entry name" value="ABC_TRANSPORTER_2"/>
    <property type="match status" value="2"/>
</dbReference>
<dbReference type="InterPro" id="IPR051309">
    <property type="entry name" value="ABCF_ATPase"/>
</dbReference>
<proteinExistence type="predicted"/>
<dbReference type="NCBIfam" id="NF000355">
    <property type="entry name" value="ribo_prot_ABC_F"/>
    <property type="match status" value="1"/>
</dbReference>
<dbReference type="AlphaFoldDB" id="A0A0S2W522"/>
<evidence type="ECO:0000256" key="3">
    <source>
        <dbReference type="SAM" id="Coils"/>
    </source>
</evidence>
<dbReference type="STRING" id="1297617.IB211_02037c"/>
<feature type="domain" description="ABC transporter" evidence="5">
    <location>
        <begin position="310"/>
        <end position="519"/>
    </location>
</feature>
<dbReference type="GO" id="GO:0005524">
    <property type="term" value="F:ATP binding"/>
    <property type="evidence" value="ECO:0007669"/>
    <property type="project" value="UniProtKB-KW"/>
</dbReference>
<dbReference type="eggNOG" id="COG0488">
    <property type="taxonomic scope" value="Bacteria"/>
</dbReference>
<dbReference type="InterPro" id="IPR017871">
    <property type="entry name" value="ABC_transporter-like_CS"/>
</dbReference>
<dbReference type="InterPro" id="IPR027417">
    <property type="entry name" value="P-loop_NTPase"/>
</dbReference>
<dbReference type="PANTHER" id="PTHR42855">
    <property type="entry name" value="ABC TRANSPORTER ATP-BINDING SUBUNIT"/>
    <property type="match status" value="1"/>
</dbReference>
<dbReference type="RefSeq" id="WP_082636060.1">
    <property type="nucleotide sequence ID" value="NZ_CP011307.1"/>
</dbReference>
<evidence type="ECO:0000256" key="4">
    <source>
        <dbReference type="SAM" id="MobiDB-lite"/>
    </source>
</evidence>
<feature type="domain" description="ABC transporter" evidence="5">
    <location>
        <begin position="4"/>
        <end position="213"/>
    </location>
</feature>
<dbReference type="PANTHER" id="PTHR42855:SF2">
    <property type="entry name" value="DRUG RESISTANCE ABC TRANSPORTER,ATP-BINDING PROTEIN"/>
    <property type="match status" value="1"/>
</dbReference>
<dbReference type="Proteomes" id="UP000064844">
    <property type="component" value="Chromosome"/>
</dbReference>
<keyword evidence="2 6" id="KW-0067">ATP-binding</keyword>
<protein>
    <submittedName>
        <fullName evidence="6">ABC transporter, ATP-binding protein</fullName>
    </submittedName>
</protein>
<dbReference type="Pfam" id="PF00005">
    <property type="entry name" value="ABC_tran"/>
    <property type="match status" value="2"/>
</dbReference>
<evidence type="ECO:0000256" key="1">
    <source>
        <dbReference type="ARBA" id="ARBA00022741"/>
    </source>
</evidence>
<evidence type="ECO:0000259" key="5">
    <source>
        <dbReference type="PROSITE" id="PS50893"/>
    </source>
</evidence>
<dbReference type="SMART" id="SM00382">
    <property type="entry name" value="AAA"/>
    <property type="match status" value="2"/>
</dbReference>
<dbReference type="GO" id="GO:0016887">
    <property type="term" value="F:ATP hydrolysis activity"/>
    <property type="evidence" value="ECO:0007669"/>
    <property type="project" value="InterPro"/>
</dbReference>
<dbReference type="SUPFAM" id="SSF52540">
    <property type="entry name" value="P-loop containing nucleoside triphosphate hydrolases"/>
    <property type="match status" value="2"/>
</dbReference>
<feature type="region of interest" description="Disordered" evidence="4">
    <location>
        <begin position="238"/>
        <end position="257"/>
    </location>
</feature>
<name>A0A0S2W522_9FIRM</name>
<evidence type="ECO:0000313" key="7">
    <source>
        <dbReference type="Proteomes" id="UP000064844"/>
    </source>
</evidence>
<dbReference type="CDD" id="cd03221">
    <property type="entry name" value="ABCF_EF-3"/>
    <property type="match status" value="2"/>
</dbReference>
<dbReference type="EMBL" id="CP011307">
    <property type="protein sequence ID" value="ALP94428.1"/>
    <property type="molecule type" value="Genomic_DNA"/>
</dbReference>
<sequence length="534" mass="60713">MSLIHISHLSFTYEGSCDPVFEDVSVQLDTNWRLGFLGRNGRGKTTLLRLLMGEGVYTGTISAPEGFDYFPFALPDPEEDGQAVAEVLRPGLEQWRLLRELRMLELDEGVLYRPFRTLSNGEQTRFQLALLFLRDHRFLLIDEPTNHLDMAGRELAADYLARKEGFILVSHDRAFLDRCVDHVLVFNRTGLEVQKGNFSTWWENRARQDQFELAEQDRLKKEVRRLDEAARRTVAWSDAAEKTKRGSRNSGLRPDRGFIGHKAAKMMRRSKAVEERRRSAAEEKSRLLKDLEMAEELKLHPLRHPQRRLLEAEGLSADYGSGPVCREVSFTVERGERVSLQGPNGAGKSSLLKLMLGQELPHTGTLWRAGGLKVSYVPQDGAFLRGDLRSFARESGIDESLFKAILRKLDFERAQFEKDMADYSGGQKKKVLIARSLCQDAHLYLWDEPLNFIDVYSRMQIESLLLECQPTMVFVEHDRAFSERIATKAVSLCPAGQGQSLRPAPPLKTLEEVGEKVDRADNQAHQGGQEQEGE</sequence>
<dbReference type="InterPro" id="IPR003439">
    <property type="entry name" value="ABC_transporter-like_ATP-bd"/>
</dbReference>
<reference evidence="7" key="2">
    <citation type="submission" date="2015-04" db="EMBL/GenBank/DDBJ databases">
        <title>A butyrogenic pathway from the amino acid lysine in a human gut commensal.</title>
        <authorList>
            <person name="de Vos W.M."/>
            <person name="Bui N.T.P."/>
            <person name="Plugge C.M."/>
            <person name="Ritari J."/>
        </authorList>
    </citation>
    <scope>NUCLEOTIDE SEQUENCE [LARGE SCALE GENOMIC DNA]</scope>
    <source>
        <strain evidence="7">AF211</strain>
    </source>
</reference>
<evidence type="ECO:0000256" key="2">
    <source>
        <dbReference type="ARBA" id="ARBA00022840"/>
    </source>
</evidence>
<keyword evidence="1" id="KW-0547">Nucleotide-binding</keyword>
<dbReference type="KEGG" id="ibu:IB211_02037c"/>
<feature type="coiled-coil region" evidence="3">
    <location>
        <begin position="263"/>
        <end position="297"/>
    </location>
</feature>
<dbReference type="PATRIC" id="fig|1297617.4.peg.2101"/>
<dbReference type="Gene3D" id="3.40.50.300">
    <property type="entry name" value="P-loop containing nucleotide triphosphate hydrolases"/>
    <property type="match status" value="2"/>
</dbReference>
<keyword evidence="7" id="KW-1185">Reference proteome</keyword>
<gene>
    <name evidence="6" type="ORF">IB211_02037c</name>
</gene>
<dbReference type="InterPro" id="IPR003593">
    <property type="entry name" value="AAA+_ATPase"/>
</dbReference>
<organism evidence="6 7">
    <name type="scientific">Intestinimonas butyriciproducens</name>
    <dbReference type="NCBI Taxonomy" id="1297617"/>
    <lineage>
        <taxon>Bacteria</taxon>
        <taxon>Bacillati</taxon>
        <taxon>Bacillota</taxon>
        <taxon>Clostridia</taxon>
        <taxon>Eubacteriales</taxon>
        <taxon>Intestinimonas</taxon>
    </lineage>
</organism>
<reference evidence="6 7" key="1">
    <citation type="journal article" date="2015" name="Nat. Commun.">
        <title>Production of butyrate from lysine and the Amadori product fructoselysine by a human gut commensal.</title>
        <authorList>
            <person name="Bui T.P."/>
            <person name="Ritari J."/>
            <person name="Boeren S."/>
            <person name="de Waard P."/>
            <person name="Plugge C.M."/>
            <person name="de Vos W.M."/>
        </authorList>
    </citation>
    <scope>NUCLEOTIDE SEQUENCE [LARGE SCALE GENOMIC DNA]</scope>
    <source>
        <strain evidence="6 7">AF211</strain>
    </source>
</reference>
<keyword evidence="3" id="KW-0175">Coiled coil</keyword>
<feature type="compositionally biased region" description="Basic and acidic residues" evidence="4">
    <location>
        <begin position="509"/>
        <end position="522"/>
    </location>
</feature>
<feature type="region of interest" description="Disordered" evidence="4">
    <location>
        <begin position="495"/>
        <end position="534"/>
    </location>
</feature>